<dbReference type="InterPro" id="IPR000782">
    <property type="entry name" value="FAS1_domain"/>
</dbReference>
<dbReference type="Gramene" id="Psat06G0088200-T1">
    <property type="protein sequence ID" value="KAI5393955.1"/>
    <property type="gene ID" value="KIW84_060882"/>
</dbReference>
<protein>
    <recommendedName>
        <fullName evidence="13">FAS1 domain-containing protein</fullName>
    </recommendedName>
</protein>
<comment type="subcellular location">
    <subcellularLocation>
        <location evidence="1">Cell membrane</location>
        <topology evidence="1">Lipid-anchor</topology>
        <topology evidence="1">GPI-anchor</topology>
    </subcellularLocation>
</comment>
<dbReference type="PANTHER" id="PTHR32382">
    <property type="entry name" value="FASCICLIN-LIKE ARABINOGALACTAN PROTEIN"/>
    <property type="match status" value="1"/>
</dbReference>
<evidence type="ECO:0000256" key="7">
    <source>
        <dbReference type="ARBA" id="ARBA00023136"/>
    </source>
</evidence>
<dbReference type="AlphaFoldDB" id="A0A9D4W3X3"/>
<keyword evidence="7" id="KW-0472">Membrane</keyword>
<dbReference type="OrthoDB" id="694090at2759"/>
<evidence type="ECO:0000256" key="3">
    <source>
        <dbReference type="ARBA" id="ARBA00022475"/>
    </source>
</evidence>
<comment type="function">
    <text evidence="10">May be a cell surface adhesion protein.</text>
</comment>
<dbReference type="EMBL" id="JAMSHJ010000006">
    <property type="protein sequence ID" value="KAI5393955.1"/>
    <property type="molecule type" value="Genomic_DNA"/>
</dbReference>
<gene>
    <name evidence="14" type="ORF">KIW84_060882</name>
</gene>
<evidence type="ECO:0000313" key="15">
    <source>
        <dbReference type="Proteomes" id="UP001058974"/>
    </source>
</evidence>
<feature type="signal peptide" evidence="12">
    <location>
        <begin position="1"/>
        <end position="23"/>
    </location>
</feature>
<dbReference type="FunFam" id="2.30.180.10:FF:000015">
    <property type="entry name" value="Fasciclin-like arabinogalactan protein 3"/>
    <property type="match status" value="1"/>
</dbReference>
<evidence type="ECO:0000256" key="8">
    <source>
        <dbReference type="ARBA" id="ARBA00023180"/>
    </source>
</evidence>
<keyword evidence="15" id="KW-1185">Reference proteome</keyword>
<keyword evidence="3" id="KW-1003">Cell membrane</keyword>
<keyword evidence="5 12" id="KW-0732">Signal</keyword>
<evidence type="ECO:0000256" key="2">
    <source>
        <dbReference type="ARBA" id="ARBA00007843"/>
    </source>
</evidence>
<dbReference type="Proteomes" id="UP001058974">
    <property type="component" value="Chromosome 6"/>
</dbReference>
<dbReference type="Gramene" id="Psat6g032280.1">
    <property type="protein sequence ID" value="Psat6g032280.1.cds1"/>
    <property type="gene ID" value="Psat6g032280"/>
</dbReference>
<dbReference type="Gene3D" id="2.30.180.10">
    <property type="entry name" value="FAS1 domain"/>
    <property type="match status" value="1"/>
</dbReference>
<keyword evidence="6" id="KW-0654">Proteoglycan</keyword>
<comment type="caution">
    <text evidence="14">The sequence shown here is derived from an EMBL/GenBank/DDBJ whole genome shotgun (WGS) entry which is preliminary data.</text>
</comment>
<evidence type="ECO:0000256" key="11">
    <source>
        <dbReference type="SAM" id="MobiDB-lite"/>
    </source>
</evidence>
<feature type="domain" description="FAS1" evidence="13">
    <location>
        <begin position="23"/>
        <end position="154"/>
    </location>
</feature>
<evidence type="ECO:0000256" key="4">
    <source>
        <dbReference type="ARBA" id="ARBA00022622"/>
    </source>
</evidence>
<feature type="compositionally biased region" description="Low complexity" evidence="11">
    <location>
        <begin position="273"/>
        <end position="283"/>
    </location>
</feature>
<dbReference type="InterPro" id="IPR033254">
    <property type="entry name" value="Plant_FLA"/>
</dbReference>
<keyword evidence="4" id="KW-0336">GPI-anchor</keyword>
<dbReference type="PANTHER" id="PTHR32382:SF6">
    <property type="entry name" value="FASCICLIN-LIKE ARABINOGALACTAN PROTEIN 14"/>
    <property type="match status" value="1"/>
</dbReference>
<evidence type="ECO:0000256" key="10">
    <source>
        <dbReference type="ARBA" id="ARBA00024686"/>
    </source>
</evidence>
<evidence type="ECO:0000256" key="9">
    <source>
        <dbReference type="ARBA" id="ARBA00023288"/>
    </source>
</evidence>
<dbReference type="GO" id="GO:0005886">
    <property type="term" value="C:plasma membrane"/>
    <property type="evidence" value="ECO:0007669"/>
    <property type="project" value="UniProtKB-SubCell"/>
</dbReference>
<dbReference type="SUPFAM" id="SSF82153">
    <property type="entry name" value="FAS1 domain"/>
    <property type="match status" value="1"/>
</dbReference>
<proteinExistence type="inferred from homology"/>
<evidence type="ECO:0000313" key="14">
    <source>
        <dbReference type="EMBL" id="KAI5393955.1"/>
    </source>
</evidence>
<dbReference type="PROSITE" id="PS50213">
    <property type="entry name" value="FAS1"/>
    <property type="match status" value="1"/>
</dbReference>
<evidence type="ECO:0000256" key="1">
    <source>
        <dbReference type="ARBA" id="ARBA00004609"/>
    </source>
</evidence>
<sequence length="311" mass="31002">MGFKSSSLLCLAILLAVSSSIHALDIAKLLNKSPEFASFTKALTETKLIDQINSRNTITILALNDGAMGGISGKSPQAIKAILSTHVILDYFDEKKLMEAQGSGQLLTTLYQASGLAQNQQGFIKVALIGEGEIAFGSAVQGSPIDVELVKSVVSEPYNVSILQVTKPITFPVGDAQAPAAPANAKAPAASANAKAPAVSAKAPVASAETPVPANGSKAPAPAQDATADAPITGAGTPTSAEAIAPTPSDATVADSPAAGPTAADVSSPSLAPGPADGEAAADTKAPSSSSRTVVGLVGAVMCFVSMVVVM</sequence>
<evidence type="ECO:0000256" key="6">
    <source>
        <dbReference type="ARBA" id="ARBA00022974"/>
    </source>
</evidence>
<feature type="region of interest" description="Disordered" evidence="11">
    <location>
        <begin position="207"/>
        <end position="291"/>
    </location>
</feature>
<reference evidence="14 15" key="1">
    <citation type="journal article" date="2022" name="Nat. Genet.">
        <title>Improved pea reference genome and pan-genome highlight genomic features and evolutionary characteristics.</title>
        <authorList>
            <person name="Yang T."/>
            <person name="Liu R."/>
            <person name="Luo Y."/>
            <person name="Hu S."/>
            <person name="Wang D."/>
            <person name="Wang C."/>
            <person name="Pandey M.K."/>
            <person name="Ge S."/>
            <person name="Xu Q."/>
            <person name="Li N."/>
            <person name="Li G."/>
            <person name="Huang Y."/>
            <person name="Saxena R.K."/>
            <person name="Ji Y."/>
            <person name="Li M."/>
            <person name="Yan X."/>
            <person name="He Y."/>
            <person name="Liu Y."/>
            <person name="Wang X."/>
            <person name="Xiang C."/>
            <person name="Varshney R.K."/>
            <person name="Ding H."/>
            <person name="Gao S."/>
            <person name="Zong X."/>
        </authorList>
    </citation>
    <scope>NUCLEOTIDE SEQUENCE [LARGE SCALE GENOMIC DNA]</scope>
    <source>
        <strain evidence="14 15">cv. Zhongwan 6</strain>
    </source>
</reference>
<feature type="chain" id="PRO_5038757796" description="FAS1 domain-containing protein" evidence="12">
    <location>
        <begin position="24"/>
        <end position="311"/>
    </location>
</feature>
<feature type="compositionally biased region" description="Low complexity" evidence="11">
    <location>
        <begin position="219"/>
        <end position="231"/>
    </location>
</feature>
<keyword evidence="9" id="KW-0449">Lipoprotein</keyword>
<evidence type="ECO:0000256" key="12">
    <source>
        <dbReference type="SAM" id="SignalP"/>
    </source>
</evidence>
<dbReference type="InterPro" id="IPR036378">
    <property type="entry name" value="FAS1_dom_sf"/>
</dbReference>
<name>A0A9D4W3X3_PEA</name>
<evidence type="ECO:0000259" key="13">
    <source>
        <dbReference type="PROSITE" id="PS50213"/>
    </source>
</evidence>
<dbReference type="GO" id="GO:0098552">
    <property type="term" value="C:side of membrane"/>
    <property type="evidence" value="ECO:0007669"/>
    <property type="project" value="UniProtKB-KW"/>
</dbReference>
<keyword evidence="8" id="KW-0325">Glycoprotein</keyword>
<comment type="similarity">
    <text evidence="2">Belongs to the fasciclin-like AGP family.</text>
</comment>
<evidence type="ECO:0000256" key="5">
    <source>
        <dbReference type="ARBA" id="ARBA00022729"/>
    </source>
</evidence>
<organism evidence="14 15">
    <name type="scientific">Pisum sativum</name>
    <name type="common">Garden pea</name>
    <name type="synonym">Lathyrus oleraceus</name>
    <dbReference type="NCBI Taxonomy" id="3888"/>
    <lineage>
        <taxon>Eukaryota</taxon>
        <taxon>Viridiplantae</taxon>
        <taxon>Streptophyta</taxon>
        <taxon>Embryophyta</taxon>
        <taxon>Tracheophyta</taxon>
        <taxon>Spermatophyta</taxon>
        <taxon>Magnoliopsida</taxon>
        <taxon>eudicotyledons</taxon>
        <taxon>Gunneridae</taxon>
        <taxon>Pentapetalae</taxon>
        <taxon>rosids</taxon>
        <taxon>fabids</taxon>
        <taxon>Fabales</taxon>
        <taxon>Fabaceae</taxon>
        <taxon>Papilionoideae</taxon>
        <taxon>50 kb inversion clade</taxon>
        <taxon>NPAAA clade</taxon>
        <taxon>Hologalegina</taxon>
        <taxon>IRL clade</taxon>
        <taxon>Fabeae</taxon>
        <taxon>Lathyrus</taxon>
    </lineage>
</organism>
<accession>A0A9D4W3X3</accession>